<proteinExistence type="predicted"/>
<name>A0A5J4X6A5_9EUKA</name>
<protein>
    <submittedName>
        <fullName evidence="1">Uncharacterized protein</fullName>
    </submittedName>
</protein>
<comment type="caution">
    <text evidence="1">The sequence shown here is derived from an EMBL/GenBank/DDBJ whole genome shotgun (WGS) entry which is preliminary data.</text>
</comment>
<gene>
    <name evidence="1" type="ORF">EZS28_002434</name>
</gene>
<evidence type="ECO:0000313" key="1">
    <source>
        <dbReference type="EMBL" id="KAA6402039.1"/>
    </source>
</evidence>
<dbReference type="Proteomes" id="UP000324800">
    <property type="component" value="Unassembled WGS sequence"/>
</dbReference>
<accession>A0A5J4X6A5</accession>
<organism evidence="1 2">
    <name type="scientific">Streblomastix strix</name>
    <dbReference type="NCBI Taxonomy" id="222440"/>
    <lineage>
        <taxon>Eukaryota</taxon>
        <taxon>Metamonada</taxon>
        <taxon>Preaxostyla</taxon>
        <taxon>Oxymonadida</taxon>
        <taxon>Streblomastigidae</taxon>
        <taxon>Streblomastix</taxon>
    </lineage>
</organism>
<evidence type="ECO:0000313" key="2">
    <source>
        <dbReference type="Proteomes" id="UP000324800"/>
    </source>
</evidence>
<sequence length="157" mass="18201">MNLNYDGAIHQDYDVITLPDIASTINYFEKVRKEGLETYELYLINININLDFAVMEIVLLEMLHDQVNTTLQIDLKHLLSFLLDYQMVRVILEVVPMDLGIQIKNVDEKIIWMEMYFFNKVNIQNYWIHIHLQLGDRLLGDLGGGSYGSGDSNQECG</sequence>
<reference evidence="1 2" key="1">
    <citation type="submission" date="2019-03" db="EMBL/GenBank/DDBJ databases">
        <title>Single cell metagenomics reveals metabolic interactions within the superorganism composed of flagellate Streblomastix strix and complex community of Bacteroidetes bacteria on its surface.</title>
        <authorList>
            <person name="Treitli S.C."/>
            <person name="Kolisko M."/>
            <person name="Husnik F."/>
            <person name="Keeling P."/>
            <person name="Hampl V."/>
        </authorList>
    </citation>
    <scope>NUCLEOTIDE SEQUENCE [LARGE SCALE GENOMIC DNA]</scope>
    <source>
        <strain evidence="1">ST1C</strain>
    </source>
</reference>
<dbReference type="AlphaFoldDB" id="A0A5J4X6A5"/>
<dbReference type="EMBL" id="SNRW01000294">
    <property type="protein sequence ID" value="KAA6402039.1"/>
    <property type="molecule type" value="Genomic_DNA"/>
</dbReference>